<dbReference type="RefSeq" id="XP_004514120.1">
    <property type="nucleotide sequence ID" value="XM_004514063.3"/>
</dbReference>
<dbReference type="Proteomes" id="UP000087171">
    <property type="component" value="Unplaced"/>
</dbReference>
<gene>
    <name evidence="2" type="primary">LOC101491956</name>
</gene>
<reference evidence="2" key="1">
    <citation type="submission" date="2025-08" db="UniProtKB">
        <authorList>
            <consortium name="RefSeq"/>
        </authorList>
    </citation>
    <scope>IDENTIFICATION</scope>
    <source>
        <tissue evidence="2">Etiolated seedlings</tissue>
    </source>
</reference>
<protein>
    <submittedName>
        <fullName evidence="2">Uncharacterized protein LOC101491956</fullName>
    </submittedName>
</protein>
<proteinExistence type="predicted"/>
<name>A0A1S2Z2Z4_CICAR</name>
<dbReference type="AlphaFoldDB" id="A0A1S2Z2Z4"/>
<organism evidence="1 2">
    <name type="scientific">Cicer arietinum</name>
    <name type="common">Chickpea</name>
    <name type="synonym">Garbanzo</name>
    <dbReference type="NCBI Taxonomy" id="3827"/>
    <lineage>
        <taxon>Eukaryota</taxon>
        <taxon>Viridiplantae</taxon>
        <taxon>Streptophyta</taxon>
        <taxon>Embryophyta</taxon>
        <taxon>Tracheophyta</taxon>
        <taxon>Spermatophyta</taxon>
        <taxon>Magnoliopsida</taxon>
        <taxon>eudicotyledons</taxon>
        <taxon>Gunneridae</taxon>
        <taxon>Pentapetalae</taxon>
        <taxon>rosids</taxon>
        <taxon>fabids</taxon>
        <taxon>Fabales</taxon>
        <taxon>Fabaceae</taxon>
        <taxon>Papilionoideae</taxon>
        <taxon>50 kb inversion clade</taxon>
        <taxon>NPAAA clade</taxon>
        <taxon>Hologalegina</taxon>
        <taxon>IRL clade</taxon>
        <taxon>Cicereae</taxon>
        <taxon>Cicer</taxon>
    </lineage>
</organism>
<keyword evidence="1" id="KW-1185">Reference proteome</keyword>
<dbReference type="OrthoDB" id="1675519at2759"/>
<dbReference type="PaxDb" id="3827-XP_004514120.1"/>
<sequence length="156" mass="18468">MKPWRRRRMSESYYFKGTNSSNLQRKRLRHCLCGIETPLATSWILENPRRIFYGYGLFKIYGKKACKCFDSFDDETSDRTKEVILSLLKKIDEMKKKKNESKIIENDLKMNIKCIEKELEKKYTFDRVIIVLSLVVCNVDGVCKCCNTCYEICCLK</sequence>
<evidence type="ECO:0000313" key="1">
    <source>
        <dbReference type="Proteomes" id="UP000087171"/>
    </source>
</evidence>
<evidence type="ECO:0000313" key="2">
    <source>
        <dbReference type="RefSeq" id="XP_004514120.1"/>
    </source>
</evidence>
<accession>A0A1S2Z2Z4</accession>